<evidence type="ECO:0000259" key="4">
    <source>
        <dbReference type="PROSITE" id="PS50893"/>
    </source>
</evidence>
<dbReference type="SMART" id="SM00382">
    <property type="entry name" value="AAA"/>
    <property type="match status" value="1"/>
</dbReference>
<name>A0ABP9HDI5_9FLAO</name>
<evidence type="ECO:0000256" key="2">
    <source>
        <dbReference type="ARBA" id="ARBA00022741"/>
    </source>
</evidence>
<evidence type="ECO:0000256" key="3">
    <source>
        <dbReference type="ARBA" id="ARBA00022840"/>
    </source>
</evidence>
<evidence type="ECO:0000313" key="5">
    <source>
        <dbReference type="EMBL" id="GAA4968242.1"/>
    </source>
</evidence>
<dbReference type="GO" id="GO:0005524">
    <property type="term" value="F:ATP binding"/>
    <property type="evidence" value="ECO:0007669"/>
    <property type="project" value="UniProtKB-KW"/>
</dbReference>
<organism evidence="5 6">
    <name type="scientific">Algibacter aquimarinus</name>
    <dbReference type="NCBI Taxonomy" id="1136748"/>
    <lineage>
        <taxon>Bacteria</taxon>
        <taxon>Pseudomonadati</taxon>
        <taxon>Bacteroidota</taxon>
        <taxon>Flavobacteriia</taxon>
        <taxon>Flavobacteriales</taxon>
        <taxon>Flavobacteriaceae</taxon>
        <taxon>Algibacter</taxon>
    </lineage>
</organism>
<evidence type="ECO:0000313" key="6">
    <source>
        <dbReference type="Proteomes" id="UP001501692"/>
    </source>
</evidence>
<sequence>MLQVKNISFRYKTQPVLNNISFNVKEGEHFSIIGESGSGKSTLLKLLYGTYDLSEGQIFWKKKQILGPKYNLIIGPEFMKYVAQEFDLMPFTTVAENIGEFLSNFYPEEKQIRIKELLAVVELNDFANTKVKLLSGGQKQRVAIAKSIAKQPEILLLDEPFSHIDNFKKQSLRRSLFKYLKEKKITCILATHDKDDVLSFSDHMIVLHDNKIMASETPKSLYKNPKNKLIASFFNEFNDVNGDIIYANHIKLTEKSKLKAIVKECYYKGHYFLIEADLNGKSIFFEHDTDIKKSTIIFLEIIT</sequence>
<keyword evidence="1" id="KW-0813">Transport</keyword>
<dbReference type="InterPro" id="IPR027417">
    <property type="entry name" value="P-loop_NTPase"/>
</dbReference>
<dbReference type="InterPro" id="IPR017871">
    <property type="entry name" value="ABC_transporter-like_CS"/>
</dbReference>
<protein>
    <submittedName>
        <fullName evidence="5">ABC transporter ATP-binding protein</fullName>
    </submittedName>
</protein>
<dbReference type="PANTHER" id="PTHR42781:SF4">
    <property type="entry name" value="SPERMIDINE_PUTRESCINE IMPORT ATP-BINDING PROTEIN POTA"/>
    <property type="match status" value="1"/>
</dbReference>
<reference evidence="6" key="1">
    <citation type="journal article" date="2019" name="Int. J. Syst. Evol. Microbiol.">
        <title>The Global Catalogue of Microorganisms (GCM) 10K type strain sequencing project: providing services to taxonomists for standard genome sequencing and annotation.</title>
        <authorList>
            <consortium name="The Broad Institute Genomics Platform"/>
            <consortium name="The Broad Institute Genome Sequencing Center for Infectious Disease"/>
            <person name="Wu L."/>
            <person name="Ma J."/>
        </authorList>
    </citation>
    <scope>NUCLEOTIDE SEQUENCE [LARGE SCALE GENOMIC DNA]</scope>
    <source>
        <strain evidence="6">JCM 18287</strain>
    </source>
</reference>
<dbReference type="Proteomes" id="UP001501692">
    <property type="component" value="Unassembled WGS sequence"/>
</dbReference>
<feature type="domain" description="ABC transporter" evidence="4">
    <location>
        <begin position="2"/>
        <end position="234"/>
    </location>
</feature>
<dbReference type="SUPFAM" id="SSF52540">
    <property type="entry name" value="P-loop containing nucleoside triphosphate hydrolases"/>
    <property type="match status" value="1"/>
</dbReference>
<dbReference type="Gene3D" id="3.40.50.300">
    <property type="entry name" value="P-loop containing nucleotide triphosphate hydrolases"/>
    <property type="match status" value="1"/>
</dbReference>
<dbReference type="InterPro" id="IPR050093">
    <property type="entry name" value="ABC_SmlMolc_Importer"/>
</dbReference>
<dbReference type="PROSITE" id="PS50893">
    <property type="entry name" value="ABC_TRANSPORTER_2"/>
    <property type="match status" value="1"/>
</dbReference>
<dbReference type="EMBL" id="BAABJK010000004">
    <property type="protein sequence ID" value="GAA4968242.1"/>
    <property type="molecule type" value="Genomic_DNA"/>
</dbReference>
<keyword evidence="3 5" id="KW-0067">ATP-binding</keyword>
<accession>A0ABP9HDI5</accession>
<dbReference type="InterPro" id="IPR003439">
    <property type="entry name" value="ABC_transporter-like_ATP-bd"/>
</dbReference>
<proteinExistence type="predicted"/>
<keyword evidence="2" id="KW-0547">Nucleotide-binding</keyword>
<gene>
    <name evidence="5" type="ORF">GCM10023315_17250</name>
</gene>
<comment type="caution">
    <text evidence="5">The sequence shown here is derived from an EMBL/GenBank/DDBJ whole genome shotgun (WGS) entry which is preliminary data.</text>
</comment>
<dbReference type="RefSeq" id="WP_345167364.1">
    <property type="nucleotide sequence ID" value="NZ_BAABJK010000004.1"/>
</dbReference>
<keyword evidence="6" id="KW-1185">Reference proteome</keyword>
<dbReference type="Pfam" id="PF00005">
    <property type="entry name" value="ABC_tran"/>
    <property type="match status" value="1"/>
</dbReference>
<dbReference type="PROSITE" id="PS00211">
    <property type="entry name" value="ABC_TRANSPORTER_1"/>
    <property type="match status" value="1"/>
</dbReference>
<dbReference type="InterPro" id="IPR003593">
    <property type="entry name" value="AAA+_ATPase"/>
</dbReference>
<dbReference type="PANTHER" id="PTHR42781">
    <property type="entry name" value="SPERMIDINE/PUTRESCINE IMPORT ATP-BINDING PROTEIN POTA"/>
    <property type="match status" value="1"/>
</dbReference>
<evidence type="ECO:0000256" key="1">
    <source>
        <dbReference type="ARBA" id="ARBA00022448"/>
    </source>
</evidence>